<dbReference type="Proteomes" id="UP000254869">
    <property type="component" value="Unassembled WGS sequence"/>
</dbReference>
<dbReference type="AlphaFoldDB" id="A0A370I6X9"/>
<accession>A0A370I6X9</accession>
<dbReference type="EMBL" id="QQBC01000004">
    <property type="protein sequence ID" value="RDI66390.1"/>
    <property type="molecule type" value="Genomic_DNA"/>
</dbReference>
<evidence type="ECO:0008006" key="4">
    <source>
        <dbReference type="Google" id="ProtNLM"/>
    </source>
</evidence>
<name>A0A370I6X9_9NOCA</name>
<proteinExistence type="predicted"/>
<organism evidence="2 3">
    <name type="scientific">Nocardia pseudobrasiliensis</name>
    <dbReference type="NCBI Taxonomy" id="45979"/>
    <lineage>
        <taxon>Bacteria</taxon>
        <taxon>Bacillati</taxon>
        <taxon>Actinomycetota</taxon>
        <taxon>Actinomycetes</taxon>
        <taxon>Mycobacteriales</taxon>
        <taxon>Nocardiaceae</taxon>
        <taxon>Nocardia</taxon>
    </lineage>
</organism>
<gene>
    <name evidence="2" type="ORF">DFR76_104136</name>
</gene>
<feature type="chain" id="PRO_5017060630" description="SH3 domain-containing protein" evidence="1">
    <location>
        <begin position="26"/>
        <end position="111"/>
    </location>
</feature>
<evidence type="ECO:0000313" key="3">
    <source>
        <dbReference type="Proteomes" id="UP000254869"/>
    </source>
</evidence>
<reference evidence="2 3" key="1">
    <citation type="submission" date="2018-07" db="EMBL/GenBank/DDBJ databases">
        <title>Genomic Encyclopedia of Type Strains, Phase IV (KMG-IV): sequencing the most valuable type-strain genomes for metagenomic binning, comparative biology and taxonomic classification.</title>
        <authorList>
            <person name="Goeker M."/>
        </authorList>
    </citation>
    <scope>NUCLEOTIDE SEQUENCE [LARGE SCALE GENOMIC DNA]</scope>
    <source>
        <strain evidence="2 3">DSM 44290</strain>
    </source>
</reference>
<dbReference type="STRING" id="1210086.GCA_001613105_03915"/>
<evidence type="ECO:0000256" key="1">
    <source>
        <dbReference type="SAM" id="SignalP"/>
    </source>
</evidence>
<protein>
    <recommendedName>
        <fullName evidence="4">SH3 domain-containing protein</fullName>
    </recommendedName>
</protein>
<evidence type="ECO:0000313" key="2">
    <source>
        <dbReference type="EMBL" id="RDI66390.1"/>
    </source>
</evidence>
<keyword evidence="3" id="KW-1185">Reference proteome</keyword>
<comment type="caution">
    <text evidence="2">The sequence shown here is derived from an EMBL/GenBank/DDBJ whole genome shotgun (WGS) entry which is preliminary data.</text>
</comment>
<sequence length="111" mass="11877">MMRKFLATAALAAGAALAVVPAAHADPNTDPNSYSLQNENFVVYTDPAVLQAKEAGKQVIVSPYGTSRPIACHDVPAGAPVDDCWQRDDFGWFPLSKTELPQIGTAWVHVV</sequence>
<keyword evidence="1" id="KW-0732">Signal</keyword>
<feature type="signal peptide" evidence="1">
    <location>
        <begin position="1"/>
        <end position="25"/>
    </location>
</feature>